<dbReference type="Gene3D" id="1.10.506.10">
    <property type="entry name" value="GTPase Activation - p120gap, domain 1"/>
    <property type="match status" value="2"/>
</dbReference>
<organism evidence="4 5">
    <name type="scientific">Blattamonas nauphoetae</name>
    <dbReference type="NCBI Taxonomy" id="2049346"/>
    <lineage>
        <taxon>Eukaryota</taxon>
        <taxon>Metamonada</taxon>
        <taxon>Preaxostyla</taxon>
        <taxon>Oxymonadida</taxon>
        <taxon>Blattamonas</taxon>
    </lineage>
</organism>
<sequence length="1514" mass="170606">MSNLARTFVIYNELWQILCKNPHVIIHLVTIPERREYDNLAQILLRMIPRRNDRVTILKSLIKTEVIGVTDYTTILRSNSLTSKILSLYMKELGIGYLRTALQEPLLEIIHSKHLSFEFDINLIPDYERRETILKQNVDKLEHYCTTILENLFNPKNMSLIPFEVREICSYMRSLAENDEVPSIPKDEPAESRHQIGLSLVGGVFFLRFVCPAIFAAESSSVLPLYKMVSKSARKNLIVITKVLQGLANGVEFGEKEEKMIVCNPLIRNHQNDMQKFLETISGVNIVDMIQETIGTTLIQDKTRELSSQDSNTVSTPNWRYFAKFHSFILSHDCRMDSSEKEWNGIITILKQSPVLATGHFSRHDDELSLFVKQLHHSFTTFKSPLPAFHSFEHLLNFTYSPAVIQKPTAPKLLDRTFFTKSPVAVPDNPPPPTEFELTLAPHPLAGCSPLSPEYAKATSDALNTLVETRFIDQTDGTNFLVQTDSDTKGDAVLIFFPGRLFSEVYLKNFNGIVISTLKVLFGLPSLHYTLFVDCGSLPQQIINSLQSSSIMTADNEYHSLYETYVTTLLWVLWIITSWFKEKADDERRKEEKMLREALTPINPLIASQSKQNKTSLLVAPEPPKAQTDQTLASRPSPLHSSNRQSDDGWDLVGTGREMPTQAILSRMKEIDQTNKKQAENKRSGHESLVNRSSRVEGHARPPSLLEDSELPQRDLARDSTGTTSTDFSSVSRTSSKTSRHSSSFSASPRMSQNLRGLDLMSTRRPSDDWDVIDAVPNMRNERMGHRSMQKVEISGSVRLSQHFSTQALHVLLPLQKLTVVVPTLKQLIFYNHTPDIPASLMFLSSLIPSFFNSELQLKYLHTPQQLRHILTRGAFAQITTNDNRVQKKSNVSTSAHPKLLSHSTIVYKVSKETARHTYKSRYLLVTTKAILLLKGDIVTKRLPYSCMKKIVKEPEVGNGGEMQKFTNSIQIHMTHVVSNKRREMKDELYTRLFVFKTAEMMNAFLSDLSDVSVDGQLTPCKELTVEALKEDITHSHYSTHLIKIPSATNKGKKHEEEELFVTQHSLLFLRHGQIKRDIPFLAVEDITIGERSRGQTLSDKKTPVAPAPTMQTTIKMKQHNRFNRLEFFLGKLTSLNEIQAQSEVEMQCRREVSEICFAIRRFYHTLFHSYQNFFLFWPPAFTPPSVVNDRLEHHPFLSHLARSGHGHISGDVHAVCVEKFQILFPLSSAPFLAQNLIFEEGKMGSRSGLREPPWLFPTLGKPPIPVLIGQTNEEFKSKLKKRTRSNSISFSPFPFSTQNKTQNSAPKPELPPNHSLHLDTHLPRIELETIASAQRNLKPPPSRISRRFNAVPVPFFAQQMKMMNETNDDTKTSDDSLMSQSESSSFTLDFDAARTFSPSEHAFSQNSPDHSIPSQHSLCGSSPASNSSSFSSQLKPSPFASPKNESINSISLSVASGAGSPLSSPHARLEVPSFCPRKIQVDGKQKGVGSGVNQGAFGKGVGKGRETSAAAPQ</sequence>
<feature type="region of interest" description="Disordered" evidence="2">
    <location>
        <begin position="1483"/>
        <end position="1514"/>
    </location>
</feature>
<dbReference type="PANTHER" id="PTHR10194">
    <property type="entry name" value="RAS GTPASE-ACTIVATING PROTEINS"/>
    <property type="match status" value="1"/>
</dbReference>
<feature type="compositionally biased region" description="Polar residues" evidence="2">
    <location>
        <begin position="627"/>
        <end position="644"/>
    </location>
</feature>
<keyword evidence="5" id="KW-1185">Reference proteome</keyword>
<dbReference type="Proteomes" id="UP001281761">
    <property type="component" value="Unassembled WGS sequence"/>
</dbReference>
<feature type="compositionally biased region" description="Gly residues" evidence="2">
    <location>
        <begin position="1487"/>
        <end position="1502"/>
    </location>
</feature>
<reference evidence="4 5" key="1">
    <citation type="journal article" date="2022" name="bioRxiv">
        <title>Genomics of Preaxostyla Flagellates Illuminates Evolutionary Transitions and the Path Towards Mitochondrial Loss.</title>
        <authorList>
            <person name="Novak L.V.F."/>
            <person name="Treitli S.C."/>
            <person name="Pyrih J."/>
            <person name="Halakuc P."/>
            <person name="Pipaliya S.V."/>
            <person name="Vacek V."/>
            <person name="Brzon O."/>
            <person name="Soukal P."/>
            <person name="Eme L."/>
            <person name="Dacks J.B."/>
            <person name="Karnkowska A."/>
            <person name="Elias M."/>
            <person name="Hampl V."/>
        </authorList>
    </citation>
    <scope>NUCLEOTIDE SEQUENCE [LARGE SCALE GENOMIC DNA]</scope>
    <source>
        <strain evidence="4">NAU3</strain>
        <tissue evidence="4">Gut</tissue>
    </source>
</reference>
<dbReference type="Pfam" id="PF00616">
    <property type="entry name" value="RasGAP"/>
    <property type="match status" value="1"/>
</dbReference>
<feature type="region of interest" description="Disordered" evidence="2">
    <location>
        <begin position="622"/>
        <end position="655"/>
    </location>
</feature>
<feature type="region of interest" description="Disordered" evidence="2">
    <location>
        <begin position="671"/>
        <end position="763"/>
    </location>
</feature>
<dbReference type="PROSITE" id="PS50018">
    <property type="entry name" value="RAS_GTPASE_ACTIV_2"/>
    <property type="match status" value="1"/>
</dbReference>
<feature type="domain" description="Ras-GAP" evidence="3">
    <location>
        <begin position="36"/>
        <end position="249"/>
    </location>
</feature>
<dbReference type="InterPro" id="IPR001936">
    <property type="entry name" value="RasGAP_dom"/>
</dbReference>
<evidence type="ECO:0000259" key="3">
    <source>
        <dbReference type="PROSITE" id="PS50018"/>
    </source>
</evidence>
<dbReference type="InterPro" id="IPR008936">
    <property type="entry name" value="Rho_GTPase_activation_prot"/>
</dbReference>
<feature type="compositionally biased region" description="Low complexity" evidence="2">
    <location>
        <begin position="720"/>
        <end position="752"/>
    </location>
</feature>
<dbReference type="InterPro" id="IPR039360">
    <property type="entry name" value="Ras_GTPase"/>
</dbReference>
<dbReference type="SUPFAM" id="SSF48350">
    <property type="entry name" value="GTPase activation domain, GAP"/>
    <property type="match status" value="1"/>
</dbReference>
<proteinExistence type="predicted"/>
<feature type="region of interest" description="Disordered" evidence="2">
    <location>
        <begin position="1278"/>
        <end position="1318"/>
    </location>
</feature>
<evidence type="ECO:0000313" key="4">
    <source>
        <dbReference type="EMBL" id="KAK2956501.1"/>
    </source>
</evidence>
<name>A0ABQ9XYE4_9EUKA</name>
<dbReference type="EMBL" id="JARBJD010000055">
    <property type="protein sequence ID" value="KAK2956501.1"/>
    <property type="molecule type" value="Genomic_DNA"/>
</dbReference>
<accession>A0ABQ9XYE4</accession>
<evidence type="ECO:0000256" key="1">
    <source>
        <dbReference type="ARBA" id="ARBA00022468"/>
    </source>
</evidence>
<feature type="compositionally biased region" description="Low complexity" evidence="2">
    <location>
        <begin position="1422"/>
        <end position="1439"/>
    </location>
</feature>
<evidence type="ECO:0000256" key="2">
    <source>
        <dbReference type="SAM" id="MobiDB-lite"/>
    </source>
</evidence>
<feature type="region of interest" description="Disordered" evidence="2">
    <location>
        <begin position="1400"/>
        <end position="1444"/>
    </location>
</feature>
<protein>
    <submittedName>
        <fullName evidence="4">Neurofibromatosis type 1</fullName>
    </submittedName>
</protein>
<gene>
    <name evidence="4" type="ORF">BLNAU_8555</name>
</gene>
<feature type="compositionally biased region" description="Polar residues" evidence="2">
    <location>
        <begin position="1400"/>
        <end position="1421"/>
    </location>
</feature>
<feature type="compositionally biased region" description="Basic and acidic residues" evidence="2">
    <location>
        <begin position="671"/>
        <end position="686"/>
    </location>
</feature>
<evidence type="ECO:0000313" key="5">
    <source>
        <dbReference type="Proteomes" id="UP001281761"/>
    </source>
</evidence>
<dbReference type="PANTHER" id="PTHR10194:SF60">
    <property type="entry name" value="RAS GTPASE-ACTIVATING PROTEIN RASKOL"/>
    <property type="match status" value="1"/>
</dbReference>
<keyword evidence="1" id="KW-0343">GTPase activation</keyword>
<comment type="caution">
    <text evidence="4">The sequence shown here is derived from an EMBL/GenBank/DDBJ whole genome shotgun (WGS) entry which is preliminary data.</text>
</comment>
<dbReference type="SMART" id="SM00323">
    <property type="entry name" value="RasGAP"/>
    <property type="match status" value="1"/>
</dbReference>